<feature type="region of interest" description="Disordered" evidence="1">
    <location>
        <begin position="35"/>
        <end position="58"/>
    </location>
</feature>
<comment type="caution">
    <text evidence="2">The sequence shown here is derived from an EMBL/GenBank/DDBJ whole genome shotgun (WGS) entry which is preliminary data.</text>
</comment>
<evidence type="ECO:0000313" key="2">
    <source>
        <dbReference type="EMBL" id="NHO54852.1"/>
    </source>
</evidence>
<dbReference type="RefSeq" id="WP_166317682.1">
    <property type="nucleotide sequence ID" value="NZ_WOTH01000035.1"/>
</dbReference>
<feature type="region of interest" description="Disordered" evidence="1">
    <location>
        <begin position="84"/>
        <end position="154"/>
    </location>
</feature>
<accession>A0A967B6P8</accession>
<evidence type="ECO:0000256" key="1">
    <source>
        <dbReference type="SAM" id="MobiDB-lite"/>
    </source>
</evidence>
<name>A0A967B6P8_9PROT</name>
<protein>
    <submittedName>
        <fullName evidence="2">Uncharacterized protein</fullName>
    </submittedName>
</protein>
<keyword evidence="3" id="KW-1185">Reference proteome</keyword>
<feature type="compositionally biased region" description="Pro residues" evidence="1">
    <location>
        <begin position="131"/>
        <end position="147"/>
    </location>
</feature>
<reference evidence="2" key="1">
    <citation type="submission" date="2019-11" db="EMBL/GenBank/DDBJ databases">
        <title>Description of new Acetobacter species.</title>
        <authorList>
            <person name="Cleenwerck I."/>
            <person name="Sombolestani A.S."/>
        </authorList>
    </citation>
    <scope>NUCLEOTIDE SEQUENCE</scope>
    <source>
        <strain evidence="2">LMG 1626</strain>
    </source>
</reference>
<dbReference type="EMBL" id="WOTH01000035">
    <property type="protein sequence ID" value="NHO54852.1"/>
    <property type="molecule type" value="Genomic_DNA"/>
</dbReference>
<gene>
    <name evidence="2" type="ORF">GOB87_13000</name>
</gene>
<dbReference type="AlphaFoldDB" id="A0A967B6P8"/>
<proteinExistence type="predicted"/>
<organism evidence="2 3">
    <name type="scientific">Acetobacter estunensis</name>
    <dbReference type="NCBI Taxonomy" id="104097"/>
    <lineage>
        <taxon>Bacteria</taxon>
        <taxon>Pseudomonadati</taxon>
        <taxon>Pseudomonadota</taxon>
        <taxon>Alphaproteobacteria</taxon>
        <taxon>Acetobacterales</taxon>
        <taxon>Acetobacteraceae</taxon>
        <taxon>Acetobacter</taxon>
    </lineage>
</organism>
<evidence type="ECO:0000313" key="3">
    <source>
        <dbReference type="Proteomes" id="UP000597459"/>
    </source>
</evidence>
<sequence length="154" mass="16165">MTRIVIRTGASAPITLDIEDTGDNAPVHLHLPSAREAAPVADASEGQPKEKRPKWRAWGRPATLASVGVLAVLVVLRVTAPVPEPEPPLHFAHLPPIPGDGPDSAMPQNGNAHARDDRQPLLQALKQPVHVEPPPGVPTASAPPPPANAFGLEN</sequence>
<dbReference type="Proteomes" id="UP000597459">
    <property type="component" value="Unassembled WGS sequence"/>
</dbReference>